<evidence type="ECO:0000256" key="1">
    <source>
        <dbReference type="ARBA" id="ARBA00022737"/>
    </source>
</evidence>
<feature type="transmembrane region" description="Helical" evidence="3">
    <location>
        <begin position="589"/>
        <end position="612"/>
    </location>
</feature>
<proteinExistence type="predicted"/>
<dbReference type="GO" id="GO:0016020">
    <property type="term" value="C:membrane"/>
    <property type="evidence" value="ECO:0007669"/>
    <property type="project" value="InterPro"/>
</dbReference>
<organism evidence="5 6">
    <name type="scientific">Paramecium sonneborni</name>
    <dbReference type="NCBI Taxonomy" id="65129"/>
    <lineage>
        <taxon>Eukaryota</taxon>
        <taxon>Sar</taxon>
        <taxon>Alveolata</taxon>
        <taxon>Ciliophora</taxon>
        <taxon>Intramacronucleata</taxon>
        <taxon>Oligohymenophorea</taxon>
        <taxon>Peniculida</taxon>
        <taxon>Parameciidae</taxon>
        <taxon>Paramecium</taxon>
    </lineage>
</organism>
<keyword evidence="2" id="KW-0325">Glycoprotein</keyword>
<dbReference type="AlphaFoldDB" id="A0A8S1NSC8"/>
<keyword evidence="3" id="KW-1133">Transmembrane helix</keyword>
<dbReference type="OrthoDB" id="443634at2759"/>
<dbReference type="Pfam" id="PF15901">
    <property type="entry name" value="Sortilin_C"/>
    <property type="match status" value="1"/>
</dbReference>
<name>A0A8S1NSC8_9CILI</name>
<evidence type="ECO:0000313" key="6">
    <source>
        <dbReference type="Proteomes" id="UP000692954"/>
    </source>
</evidence>
<keyword evidence="3" id="KW-0812">Transmembrane</keyword>
<dbReference type="Pfam" id="PF15902">
    <property type="entry name" value="Sortilin-Vps10"/>
    <property type="match status" value="2"/>
</dbReference>
<evidence type="ECO:0000256" key="2">
    <source>
        <dbReference type="ARBA" id="ARBA00023180"/>
    </source>
</evidence>
<keyword evidence="6" id="KW-1185">Reference proteome</keyword>
<feature type="domain" description="VPS10" evidence="4">
    <location>
        <begin position="15"/>
        <end position="588"/>
    </location>
</feature>
<dbReference type="EMBL" id="CAJJDN010000064">
    <property type="protein sequence ID" value="CAD8095132.1"/>
    <property type="molecule type" value="Genomic_DNA"/>
</dbReference>
<dbReference type="PANTHER" id="PTHR12106">
    <property type="entry name" value="SORTILIN RELATED"/>
    <property type="match status" value="1"/>
</dbReference>
<dbReference type="SMART" id="SM00602">
    <property type="entry name" value="VPS10"/>
    <property type="match status" value="1"/>
</dbReference>
<dbReference type="InterPro" id="IPR006581">
    <property type="entry name" value="VPS10"/>
</dbReference>
<evidence type="ECO:0000313" key="5">
    <source>
        <dbReference type="EMBL" id="CAD8095132.1"/>
    </source>
</evidence>
<dbReference type="GO" id="GO:0006892">
    <property type="term" value="P:post-Golgi vesicle-mediated transport"/>
    <property type="evidence" value="ECO:0007669"/>
    <property type="project" value="TreeGrafter"/>
</dbReference>
<reference evidence="5" key="1">
    <citation type="submission" date="2021-01" db="EMBL/GenBank/DDBJ databases">
        <authorList>
            <consortium name="Genoscope - CEA"/>
            <person name="William W."/>
        </authorList>
    </citation>
    <scope>NUCLEOTIDE SEQUENCE</scope>
</reference>
<dbReference type="InterPro" id="IPR031777">
    <property type="entry name" value="Sortilin_C"/>
</dbReference>
<dbReference type="PANTHER" id="PTHR12106:SF27">
    <property type="entry name" value="SORTILIN-RELATED RECEPTOR"/>
    <property type="match status" value="1"/>
</dbReference>
<accession>A0A8S1NSC8</accession>
<evidence type="ECO:0000259" key="4">
    <source>
        <dbReference type="SMART" id="SM00602"/>
    </source>
</evidence>
<keyword evidence="1" id="KW-0677">Repeat</keyword>
<dbReference type="GO" id="GO:0005794">
    <property type="term" value="C:Golgi apparatus"/>
    <property type="evidence" value="ECO:0007669"/>
    <property type="project" value="TreeGrafter"/>
</dbReference>
<dbReference type="Proteomes" id="UP000692954">
    <property type="component" value="Unassembled WGS sequence"/>
</dbReference>
<protein>
    <recommendedName>
        <fullName evidence="4">VPS10 domain-containing protein</fullName>
    </recommendedName>
</protein>
<comment type="caution">
    <text evidence="5">The sequence shown here is derived from an EMBL/GenBank/DDBJ whole genome shotgun (WGS) entry which is preliminary data.</text>
</comment>
<keyword evidence="3" id="KW-0472">Membrane</keyword>
<gene>
    <name evidence="5" type="ORF">PSON_ATCC_30995.1.T0640019</name>
</gene>
<dbReference type="InterPro" id="IPR031778">
    <property type="entry name" value="Sortilin_N"/>
</dbReference>
<sequence length="613" mass="72170">MANNRELKKLLVDYQTKSLRKEAHHIYKSNGTVWNQIEGLFEDIQISPADSSVLYLFGQQGQRSSRTNDCGENFEEFFTDGYYQFILNKRSWKIMLAFKKQQCEHFDLDCREPYNNQLFYSKDGAITWLPSFKNCKEALQDKFIGFINVPFERSIVLFFNENQIKLIYSVDFTNYHTLMNGVLGFYQTSKYLFILAPSNNNGGYSLHSSHSKLEEFQKKLIELPLQIYLKEYLYTVLDDENGRIYISVSHQQQEQSKTNIYISNQIGKDFQMVLTNNVRSLQNGNSDFENCRDQPQLILQIYMIQVIKRINQQSLVVMEELNGNPQKLQNMILKETYQNNRFLQLNNIYNKFSTWYNFRNWKDWIIYDIRTKYIYVLTRGQSWIEVRKRPHVFEIADCEGVIVMAKDYEPTNEIIYSIGYGKTWKTKIIYHDFFMAQNIVTETTGTARDFLIHGNTKGEGIILKLDFRDIFSKDCNFKLDCDISNSQYFDGSRTKYYRKKLNQECFNPKDMIKNKIIEPCPCQREDWICATGYSSQLEGGDCLPIGNIFNQCQFGTTYIKSQGYIKLTQCEGGLDLDSIETQCPKPFSFYQVLLFLIIILFLVFLIFFGYVLI</sequence>
<evidence type="ECO:0000256" key="3">
    <source>
        <dbReference type="SAM" id="Phobius"/>
    </source>
</evidence>
<dbReference type="InterPro" id="IPR050310">
    <property type="entry name" value="VPS10-sortilin"/>
</dbReference>